<keyword evidence="2" id="KW-1185">Reference proteome</keyword>
<gene>
    <name evidence="1" type="ORF">FHP05_14810</name>
</gene>
<dbReference type="EMBL" id="VDUW01000017">
    <property type="protein sequence ID" value="TXL57791.1"/>
    <property type="molecule type" value="Genomic_DNA"/>
</dbReference>
<name>A0A5C8NFN9_9BACI</name>
<evidence type="ECO:0000313" key="1">
    <source>
        <dbReference type="EMBL" id="TXL57791.1"/>
    </source>
</evidence>
<comment type="caution">
    <text evidence="1">The sequence shown here is derived from an EMBL/GenBank/DDBJ whole genome shotgun (WGS) entry which is preliminary data.</text>
</comment>
<accession>A0A5C8NFN9</accession>
<organism evidence="1 2">
    <name type="scientific">Cerasibacillus terrae</name>
    <dbReference type="NCBI Taxonomy" id="2498845"/>
    <lineage>
        <taxon>Bacteria</taxon>
        <taxon>Bacillati</taxon>
        <taxon>Bacillota</taxon>
        <taxon>Bacilli</taxon>
        <taxon>Bacillales</taxon>
        <taxon>Bacillaceae</taxon>
        <taxon>Cerasibacillus</taxon>
    </lineage>
</organism>
<dbReference type="OrthoDB" id="2606938at2"/>
<dbReference type="RefSeq" id="WP_147670706.1">
    <property type="nucleotide sequence ID" value="NZ_VDUW01000017.1"/>
</dbReference>
<dbReference type="Proteomes" id="UP000321574">
    <property type="component" value="Unassembled WGS sequence"/>
</dbReference>
<proteinExistence type="predicted"/>
<protein>
    <submittedName>
        <fullName evidence="1">Uncharacterized protein</fullName>
    </submittedName>
</protein>
<sequence>MRDVLEDFLIAGEEIDELNSEGFFGLEAKELLMKRDGMNTSQYLYKSIKIWLESNSDKAQTKHLIKILFRLYINSLKVNPQKVIDILDAFWRGTSEQPHIEGLSAYTEFSRLFTEAKESLNDPTLGTSAATKRRVTSNISNSYSKGVEFIGKTLVNLIAIAKVANNEEFNMYRDSKLRLFDKVKKFNRLTNNQYRDITDIINRYVRNAEAHLSLTFSTARSKFVLRKRENGRLVNDYITIEEMLLKLFPSVGAYAQAFVYSGSLLVIAFDDKELFKKTIHEIYM</sequence>
<reference evidence="1 2" key="1">
    <citation type="submission" date="2019-06" db="EMBL/GenBank/DDBJ databases">
        <title>Cerasibacillus sp. nov., isolated from maize field.</title>
        <authorList>
            <person name="Lin S.-Y."/>
            <person name="Tsai C.-F."/>
            <person name="Young C.-C."/>
        </authorList>
    </citation>
    <scope>NUCLEOTIDE SEQUENCE [LARGE SCALE GENOMIC DNA]</scope>
    <source>
        <strain evidence="1 2">CC-CFT480</strain>
    </source>
</reference>
<dbReference type="AlphaFoldDB" id="A0A5C8NFN9"/>
<evidence type="ECO:0000313" key="2">
    <source>
        <dbReference type="Proteomes" id="UP000321574"/>
    </source>
</evidence>